<dbReference type="Proteomes" id="UP000789920">
    <property type="component" value="Unassembled WGS sequence"/>
</dbReference>
<name>A0ACA9KET4_9GLOM</name>
<organism evidence="1 2">
    <name type="scientific">Racocetra persica</name>
    <dbReference type="NCBI Taxonomy" id="160502"/>
    <lineage>
        <taxon>Eukaryota</taxon>
        <taxon>Fungi</taxon>
        <taxon>Fungi incertae sedis</taxon>
        <taxon>Mucoromycota</taxon>
        <taxon>Glomeromycotina</taxon>
        <taxon>Glomeromycetes</taxon>
        <taxon>Diversisporales</taxon>
        <taxon>Gigasporaceae</taxon>
        <taxon>Racocetra</taxon>
    </lineage>
</organism>
<evidence type="ECO:0000313" key="1">
    <source>
        <dbReference type="EMBL" id="CAG8469858.1"/>
    </source>
</evidence>
<gene>
    <name evidence="1" type="ORF">RPERSI_LOCUS529</name>
</gene>
<reference evidence="1" key="1">
    <citation type="submission" date="2021-06" db="EMBL/GenBank/DDBJ databases">
        <authorList>
            <person name="Kallberg Y."/>
            <person name="Tangrot J."/>
            <person name="Rosling A."/>
        </authorList>
    </citation>
    <scope>NUCLEOTIDE SEQUENCE</scope>
    <source>
        <strain evidence="1">MA461A</strain>
    </source>
</reference>
<protein>
    <submittedName>
        <fullName evidence="1">31152_t:CDS:1</fullName>
    </submittedName>
</protein>
<proteinExistence type="predicted"/>
<dbReference type="EMBL" id="CAJVQC010000416">
    <property type="protein sequence ID" value="CAG8469858.1"/>
    <property type="molecule type" value="Genomic_DNA"/>
</dbReference>
<evidence type="ECO:0000313" key="2">
    <source>
        <dbReference type="Proteomes" id="UP000789920"/>
    </source>
</evidence>
<comment type="caution">
    <text evidence="1">The sequence shown here is derived from an EMBL/GenBank/DDBJ whole genome shotgun (WGS) entry which is preliminary data.</text>
</comment>
<accession>A0ACA9KET4</accession>
<sequence length="258" mass="29278">MGINDMIRNDDSSHEAISGYGEENNENHDDYNSSCETNDTKDPFAKFVSDFCQIESHGFGLIPSLRKTYYYDCLNACAISHYDNCIEPSSQIIGSVIHSWLIKKLLSTGEHIPILEEPLWALAEGIMAQLRKNSNVFHGLSKVLISVRAGHVYLLHMIGDEIIMSSHDKNFLQQFPLFVDVAIKVQEEHPHVVRRNPCQVFVAVEHAKFKGENYGCTSSAPYRGPNNNRRQHFLSFNTRMITTPSIEGQVFCLLEKML</sequence>
<keyword evidence="2" id="KW-1185">Reference proteome</keyword>